<dbReference type="EMBL" id="UAUX01000009">
    <property type="protein sequence ID" value="SPZ98737.1"/>
    <property type="molecule type" value="Genomic_DNA"/>
</dbReference>
<dbReference type="GO" id="GO:0019290">
    <property type="term" value="P:siderophore biosynthetic process"/>
    <property type="evidence" value="ECO:0007669"/>
    <property type="project" value="InterPro"/>
</dbReference>
<evidence type="ECO:0000313" key="2">
    <source>
        <dbReference type="EMBL" id="SPZ98737.1"/>
    </source>
</evidence>
<evidence type="ECO:0000256" key="1">
    <source>
        <dbReference type="ARBA" id="ARBA00004924"/>
    </source>
</evidence>
<dbReference type="AlphaFoldDB" id="A0A2X2JXB9"/>
<name>A0A2X2JXB9_STAAU</name>
<gene>
    <name evidence="2" type="primary">sbnC_5</name>
    <name evidence="2" type="ORF">NCTC7878_02140</name>
</gene>
<reference evidence="2 3" key="1">
    <citation type="submission" date="2018-06" db="EMBL/GenBank/DDBJ databases">
        <authorList>
            <consortium name="Pathogen Informatics"/>
            <person name="Doyle S."/>
        </authorList>
    </citation>
    <scope>NUCLEOTIDE SEQUENCE [LARGE SCALE GENOMIC DNA]</scope>
    <source>
        <strain evidence="2 3">NCTC7878</strain>
    </source>
</reference>
<evidence type="ECO:0000313" key="3">
    <source>
        <dbReference type="Proteomes" id="UP000249913"/>
    </source>
</evidence>
<organism evidence="2 3">
    <name type="scientific">Staphylococcus aureus</name>
    <dbReference type="NCBI Taxonomy" id="1280"/>
    <lineage>
        <taxon>Bacteria</taxon>
        <taxon>Bacillati</taxon>
        <taxon>Bacillota</taxon>
        <taxon>Bacilli</taxon>
        <taxon>Bacillales</taxon>
        <taxon>Staphylococcaceae</taxon>
        <taxon>Staphylococcus</taxon>
    </lineage>
</organism>
<dbReference type="InterPro" id="IPR037455">
    <property type="entry name" value="LucA/IucC-like"/>
</dbReference>
<comment type="pathway">
    <text evidence="1">Siderophore biosynthesis.</text>
</comment>
<protein>
    <submittedName>
        <fullName evidence="2">Siderophore staphylobactin biosynthesis protein SbnC</fullName>
    </submittedName>
</protein>
<sequence length="138" mass="16073">MLAKYVTVCDETAWWSYMGQDNDIFKDQLGHLTVQLRKYPEVLAKNDTQQLVSMAALAANDRTLYQMICGKDNISKKDVMTLFERYRTSLFKGNTIIYAIRAHYQSCMVKIYCCHLKMDVYKNACYVIMILSEFINHG</sequence>
<dbReference type="Proteomes" id="UP000249913">
    <property type="component" value="Unassembled WGS sequence"/>
</dbReference>
<proteinExistence type="predicted"/>
<dbReference type="PANTHER" id="PTHR34384">
    <property type="entry name" value="L-2,3-DIAMINOPROPANOATE--CITRATE LIGASE"/>
    <property type="match status" value="1"/>
</dbReference>
<accession>A0A2X2JXB9</accession>
<dbReference type="PANTHER" id="PTHR34384:SF6">
    <property type="entry name" value="STAPHYLOFERRIN B SYNTHASE"/>
    <property type="match status" value="1"/>
</dbReference>